<comment type="catalytic activity">
    <reaction evidence="1 9">
        <text>N-(5-phospho-beta-D-ribosyl)anthranilate = 1-(2-carboxyphenylamino)-1-deoxy-D-ribulose 5-phosphate</text>
        <dbReference type="Rhea" id="RHEA:21540"/>
        <dbReference type="ChEBI" id="CHEBI:18277"/>
        <dbReference type="ChEBI" id="CHEBI:58613"/>
        <dbReference type="EC" id="5.3.1.24"/>
    </reaction>
</comment>
<keyword evidence="8 9" id="KW-0413">Isomerase</keyword>
<dbReference type="InterPro" id="IPR011060">
    <property type="entry name" value="RibuloseP-bd_barrel"/>
</dbReference>
<dbReference type="GO" id="GO:0016853">
    <property type="term" value="F:isomerase activity"/>
    <property type="evidence" value="ECO:0007669"/>
    <property type="project" value="UniProtKB-KW"/>
</dbReference>
<dbReference type="SUPFAM" id="SSF51366">
    <property type="entry name" value="Ribulose-phoshate binding barrel"/>
    <property type="match status" value="1"/>
</dbReference>
<evidence type="ECO:0000256" key="7">
    <source>
        <dbReference type="ARBA" id="ARBA00023141"/>
    </source>
</evidence>
<keyword evidence="7 9" id="KW-0057">Aromatic amino acid biosynthesis</keyword>
<dbReference type="InterPro" id="IPR001240">
    <property type="entry name" value="PRAI_dom"/>
</dbReference>
<accession>A0ABQ0B2L5</accession>
<dbReference type="CDD" id="cd00405">
    <property type="entry name" value="PRAI"/>
    <property type="match status" value="1"/>
</dbReference>
<evidence type="ECO:0000256" key="5">
    <source>
        <dbReference type="ARBA" id="ARBA00022605"/>
    </source>
</evidence>
<keyword evidence="6 9" id="KW-0822">Tryptophan biosynthesis</keyword>
<dbReference type="PANTHER" id="PTHR42894:SF1">
    <property type="entry name" value="N-(5'-PHOSPHORIBOSYL)ANTHRANILATE ISOMERASE"/>
    <property type="match status" value="1"/>
</dbReference>
<comment type="similarity">
    <text evidence="9">Belongs to the TrpF family.</text>
</comment>
<evidence type="ECO:0000313" key="11">
    <source>
        <dbReference type="EMBL" id="GAA6270524.1"/>
    </source>
</evidence>
<reference evidence="11 12" key="1">
    <citation type="submission" date="2024-04" db="EMBL/GenBank/DDBJ databases">
        <title>Defined microbial consortia suppress multidrug-resistant proinflammatory Enterobacteriaceae via ecological control.</title>
        <authorList>
            <person name="Furuichi M."/>
            <person name="Kawaguchi T."/>
            <person name="Pust M."/>
            <person name="Yasuma K."/>
            <person name="Plichta D."/>
            <person name="Hasegawa N."/>
            <person name="Ohya T."/>
            <person name="Bhattarai S."/>
            <person name="Sasajima S."/>
            <person name="Aoto Y."/>
            <person name="Tuganbaev T."/>
            <person name="Yaginuma M."/>
            <person name="Ueda M."/>
            <person name="Okahashi N."/>
            <person name="Amafuji K."/>
            <person name="Kiridooshi Y."/>
            <person name="Sugita K."/>
            <person name="Strazar M."/>
            <person name="Skelly A."/>
            <person name="Suda W."/>
            <person name="Hattori M."/>
            <person name="Nakamoto N."/>
            <person name="Caballero S."/>
            <person name="Norman J."/>
            <person name="Olle B."/>
            <person name="Tanoue T."/>
            <person name="Arita M."/>
            <person name="Bucci V."/>
            <person name="Atarashi K."/>
            <person name="Xavier R."/>
            <person name="Honda K."/>
        </authorList>
    </citation>
    <scope>NUCLEOTIDE SEQUENCE [LARGE SCALE GENOMIC DNA]</scope>
    <source>
        <strain evidence="12">f13</strain>
    </source>
</reference>
<dbReference type="EC" id="5.3.1.24" evidence="3 9"/>
<evidence type="ECO:0000313" key="12">
    <source>
        <dbReference type="Proteomes" id="UP001600894"/>
    </source>
</evidence>
<sequence length="230" mass="25364">MQDEMTGLYCDGTEKTRSLRPSCKIKICGLSRPEDIRAANRILPDYIGFVFAESSRRITVSQAVRLKAALDPRIRAVGVFVNAPINLILSLAAEAHGVSAGPVIDLIQLHGDEDASYIRELKSKTRLPVIKAVRVRTFRDIESAQSLPCDYLLYDTWTKDTYGGSGSQFDWSLIPPDTRPFFLAGGITLQTIPRAVSSGACCIDISSAVETEGRKDERKMREAVGTVREQ</sequence>
<protein>
    <recommendedName>
        <fullName evidence="4 9">N-(5'-phosphoribosyl)anthranilate isomerase</fullName>
        <shortName evidence="9">PRAI</shortName>
        <ecNumber evidence="3 9">5.3.1.24</ecNumber>
    </recommendedName>
</protein>
<dbReference type="EMBL" id="BAABXL010000001">
    <property type="protein sequence ID" value="GAA6270524.1"/>
    <property type="molecule type" value="Genomic_DNA"/>
</dbReference>
<keyword evidence="12" id="KW-1185">Reference proteome</keyword>
<dbReference type="Gene3D" id="3.20.20.70">
    <property type="entry name" value="Aldolase class I"/>
    <property type="match status" value="1"/>
</dbReference>
<feature type="domain" description="N-(5'phosphoribosyl) anthranilate isomerase (PRAI)" evidence="10">
    <location>
        <begin position="25"/>
        <end position="224"/>
    </location>
</feature>
<dbReference type="HAMAP" id="MF_00135">
    <property type="entry name" value="PRAI"/>
    <property type="match status" value="1"/>
</dbReference>
<evidence type="ECO:0000256" key="1">
    <source>
        <dbReference type="ARBA" id="ARBA00001164"/>
    </source>
</evidence>
<organism evidence="11 12">
    <name type="scientific">Enterocloster alcoholdehydrogenati</name>
    <dbReference type="NCBI Taxonomy" id="2547410"/>
    <lineage>
        <taxon>Bacteria</taxon>
        <taxon>Bacillati</taxon>
        <taxon>Bacillota</taxon>
        <taxon>Clostridia</taxon>
        <taxon>Lachnospirales</taxon>
        <taxon>Lachnospiraceae</taxon>
        <taxon>Enterocloster</taxon>
    </lineage>
</organism>
<comment type="pathway">
    <text evidence="2 9">Amino-acid biosynthesis; L-tryptophan biosynthesis; L-tryptophan from chorismate: step 3/5.</text>
</comment>
<evidence type="ECO:0000256" key="4">
    <source>
        <dbReference type="ARBA" id="ARBA00022272"/>
    </source>
</evidence>
<evidence type="ECO:0000256" key="8">
    <source>
        <dbReference type="ARBA" id="ARBA00023235"/>
    </source>
</evidence>
<comment type="caution">
    <text evidence="11">The sequence shown here is derived from an EMBL/GenBank/DDBJ whole genome shotgun (WGS) entry which is preliminary data.</text>
</comment>
<dbReference type="InterPro" id="IPR044643">
    <property type="entry name" value="TrpF_fam"/>
</dbReference>
<dbReference type="Proteomes" id="UP001600894">
    <property type="component" value="Unassembled WGS sequence"/>
</dbReference>
<keyword evidence="5 9" id="KW-0028">Amino-acid biosynthesis</keyword>
<evidence type="ECO:0000256" key="3">
    <source>
        <dbReference type="ARBA" id="ARBA00012572"/>
    </source>
</evidence>
<evidence type="ECO:0000256" key="6">
    <source>
        <dbReference type="ARBA" id="ARBA00022822"/>
    </source>
</evidence>
<dbReference type="Pfam" id="PF00697">
    <property type="entry name" value="PRAI"/>
    <property type="match status" value="1"/>
</dbReference>
<gene>
    <name evidence="9" type="primary">trpF</name>
    <name evidence="11" type="ORF">F130042H8_35840</name>
</gene>
<evidence type="ECO:0000259" key="10">
    <source>
        <dbReference type="Pfam" id="PF00697"/>
    </source>
</evidence>
<dbReference type="InterPro" id="IPR013785">
    <property type="entry name" value="Aldolase_TIM"/>
</dbReference>
<name>A0ABQ0B2L5_9FIRM</name>
<evidence type="ECO:0000256" key="9">
    <source>
        <dbReference type="HAMAP-Rule" id="MF_00135"/>
    </source>
</evidence>
<dbReference type="PANTHER" id="PTHR42894">
    <property type="entry name" value="N-(5'-PHOSPHORIBOSYL)ANTHRANILATE ISOMERASE"/>
    <property type="match status" value="1"/>
</dbReference>
<evidence type="ECO:0000256" key="2">
    <source>
        <dbReference type="ARBA" id="ARBA00004664"/>
    </source>
</evidence>
<proteinExistence type="inferred from homology"/>